<organism evidence="8 9">
    <name type="scientific">Candidatus Acidulodesulfobacterium ferriphilum</name>
    <dbReference type="NCBI Taxonomy" id="2597223"/>
    <lineage>
        <taxon>Bacteria</taxon>
        <taxon>Deltaproteobacteria</taxon>
        <taxon>Candidatus Acidulodesulfobacterales</taxon>
        <taxon>Candidatus Acidulodesulfobacterium</taxon>
    </lineage>
</organism>
<sequence>MQIKRYEVLDMQDAIELIKRDLGEDAVIISTRQVSSSNDLGFFGKPFLEVVAAADYKDEDLIPSRQNNNFNQNLLSPLYDDIKFLKDNFESIVEDKVLYILNTKFEEIKQNMDEIKFNLNLLKDEKTKVREKENDLLMYLDNLSFDRKISAKLIEIFFKDIKLTNFKSEEKINYFKKFFKKIIEKKIEKKKLTPFMDNKIVIALVGNSGVGKTATAAKLCAKFLFEKNMHLSVCSLDSLKMGGYETLKNYAKKLKIDFAAIKDPEDLKTFISDSPSDIIIIDTFAVNHNSVFQLNNLVKFLGAFDGKIKVELLLPAQLKNADAIRTYESFRNKAGANGVIITKTDESHCLGNLAEIFLLTDSTVDFITKGGNVPEDIEEATVQNIYSLFFPLPQY</sequence>
<evidence type="ECO:0000259" key="7">
    <source>
        <dbReference type="SMART" id="SM00962"/>
    </source>
</evidence>
<keyword evidence="5" id="KW-0472">Membrane</keyword>
<dbReference type="GO" id="GO:0003924">
    <property type="term" value="F:GTPase activity"/>
    <property type="evidence" value="ECO:0007669"/>
    <property type="project" value="TreeGrafter"/>
</dbReference>
<comment type="caution">
    <text evidence="8">The sequence shown here is derived from an EMBL/GenBank/DDBJ whole genome shotgun (WGS) entry which is preliminary data.</text>
</comment>
<name>A0A519BBD5_9DELT</name>
<evidence type="ECO:0000256" key="1">
    <source>
        <dbReference type="ARBA" id="ARBA00004413"/>
    </source>
</evidence>
<dbReference type="SMART" id="SM00962">
    <property type="entry name" value="SRP54"/>
    <property type="match status" value="1"/>
</dbReference>
<protein>
    <recommendedName>
        <fullName evidence="7">SRP54-type proteins GTP-binding domain-containing protein</fullName>
    </recommendedName>
</protein>
<evidence type="ECO:0000256" key="3">
    <source>
        <dbReference type="ARBA" id="ARBA00022741"/>
    </source>
</evidence>
<dbReference type="AlphaFoldDB" id="A0A519BBD5"/>
<dbReference type="GO" id="GO:0005047">
    <property type="term" value="F:signal recognition particle binding"/>
    <property type="evidence" value="ECO:0007669"/>
    <property type="project" value="TreeGrafter"/>
</dbReference>
<dbReference type="InterPro" id="IPR000897">
    <property type="entry name" value="SRP54_GTPase_dom"/>
</dbReference>
<evidence type="ECO:0000256" key="2">
    <source>
        <dbReference type="ARBA" id="ARBA00008531"/>
    </source>
</evidence>
<evidence type="ECO:0000256" key="5">
    <source>
        <dbReference type="ARBA" id="ARBA00023136"/>
    </source>
</evidence>
<dbReference type="InterPro" id="IPR027417">
    <property type="entry name" value="P-loop_NTPase"/>
</dbReference>
<dbReference type="EMBL" id="SGBD01000002">
    <property type="protein sequence ID" value="RZD14518.1"/>
    <property type="molecule type" value="Genomic_DNA"/>
</dbReference>
<comment type="similarity">
    <text evidence="2">Belongs to the GTP-binding SRP family.</text>
</comment>
<dbReference type="GO" id="GO:0006614">
    <property type="term" value="P:SRP-dependent cotranslational protein targeting to membrane"/>
    <property type="evidence" value="ECO:0007669"/>
    <property type="project" value="InterPro"/>
</dbReference>
<dbReference type="Pfam" id="PF00448">
    <property type="entry name" value="SRP54"/>
    <property type="match status" value="1"/>
</dbReference>
<dbReference type="PANTHER" id="PTHR43134:SF3">
    <property type="entry name" value="FLAGELLAR BIOSYNTHESIS PROTEIN FLHF"/>
    <property type="match status" value="1"/>
</dbReference>
<dbReference type="Gene3D" id="1.20.120.1380">
    <property type="entry name" value="Flagellar FlhF biosynthesis protein, N domain"/>
    <property type="match status" value="1"/>
</dbReference>
<dbReference type="Proteomes" id="UP000320813">
    <property type="component" value="Unassembled WGS sequence"/>
</dbReference>
<comment type="subcellular location">
    <subcellularLocation>
        <location evidence="1">Cell membrane</location>
        <topology evidence="1">Peripheral membrane protein</topology>
        <orientation evidence="1">Cytoplasmic side</orientation>
    </subcellularLocation>
</comment>
<keyword evidence="6" id="KW-0175">Coiled coil</keyword>
<gene>
    <name evidence="8" type="ORF">EVJ47_04945</name>
</gene>
<dbReference type="GO" id="GO:0005886">
    <property type="term" value="C:plasma membrane"/>
    <property type="evidence" value="ECO:0007669"/>
    <property type="project" value="UniProtKB-SubCell"/>
</dbReference>
<evidence type="ECO:0000256" key="6">
    <source>
        <dbReference type="SAM" id="Coils"/>
    </source>
</evidence>
<feature type="domain" description="SRP54-type proteins GTP-binding" evidence="7">
    <location>
        <begin position="199"/>
        <end position="391"/>
    </location>
</feature>
<reference evidence="8 9" key="1">
    <citation type="submission" date="2019-01" db="EMBL/GenBank/DDBJ databases">
        <title>Insights into ecological role of a new deltaproteobacterial order Candidatus Sinidesulfobacterales (Sva0485) by metagenomics and metatranscriptomics.</title>
        <authorList>
            <person name="Tan S."/>
            <person name="Liu J."/>
            <person name="Fang Y."/>
            <person name="Hedlund B.P."/>
            <person name="Lian Z.H."/>
            <person name="Huang L.Y."/>
            <person name="Li J.T."/>
            <person name="Huang L.N."/>
            <person name="Li W.J."/>
            <person name="Jiang H.C."/>
            <person name="Dong H.L."/>
            <person name="Shu W.S."/>
        </authorList>
    </citation>
    <scope>NUCLEOTIDE SEQUENCE [LARGE SCALE GENOMIC DNA]</scope>
    <source>
        <strain evidence="8">AP3</strain>
    </source>
</reference>
<dbReference type="SUPFAM" id="SSF52540">
    <property type="entry name" value="P-loop containing nucleoside triphosphate hydrolases"/>
    <property type="match status" value="1"/>
</dbReference>
<proteinExistence type="inferred from homology"/>
<dbReference type="GO" id="GO:0005525">
    <property type="term" value="F:GTP binding"/>
    <property type="evidence" value="ECO:0007669"/>
    <property type="project" value="UniProtKB-KW"/>
</dbReference>
<keyword evidence="4" id="KW-0342">GTP-binding</keyword>
<dbReference type="Gene3D" id="3.40.50.300">
    <property type="entry name" value="P-loop containing nucleotide triphosphate hydrolases"/>
    <property type="match status" value="1"/>
</dbReference>
<accession>A0A519BBD5</accession>
<keyword evidence="3" id="KW-0547">Nucleotide-binding</keyword>
<evidence type="ECO:0000256" key="4">
    <source>
        <dbReference type="ARBA" id="ARBA00023134"/>
    </source>
</evidence>
<dbReference type="PANTHER" id="PTHR43134">
    <property type="entry name" value="SIGNAL RECOGNITION PARTICLE RECEPTOR SUBUNIT ALPHA"/>
    <property type="match status" value="1"/>
</dbReference>
<evidence type="ECO:0000313" key="8">
    <source>
        <dbReference type="EMBL" id="RZD14518.1"/>
    </source>
</evidence>
<evidence type="ECO:0000313" key="9">
    <source>
        <dbReference type="Proteomes" id="UP000320813"/>
    </source>
</evidence>
<feature type="coiled-coil region" evidence="6">
    <location>
        <begin position="105"/>
        <end position="132"/>
    </location>
</feature>